<feature type="domain" description="Amidohydrolase 3" evidence="1">
    <location>
        <begin position="48"/>
        <end position="531"/>
    </location>
</feature>
<organism evidence="2 3">
    <name type="scientific">Senegalia massiliensis</name>
    <dbReference type="NCBI Taxonomy" id="1720316"/>
    <lineage>
        <taxon>Bacteria</taxon>
        <taxon>Bacillati</taxon>
        <taxon>Bacillota</taxon>
        <taxon>Clostridia</taxon>
        <taxon>Eubacteriales</taxon>
        <taxon>Clostridiaceae</taxon>
        <taxon>Senegalia</taxon>
    </lineage>
</organism>
<dbReference type="GO" id="GO:0016810">
    <property type="term" value="F:hydrolase activity, acting on carbon-nitrogen (but not peptide) bonds"/>
    <property type="evidence" value="ECO:0007669"/>
    <property type="project" value="InterPro"/>
</dbReference>
<dbReference type="SUPFAM" id="SSF51556">
    <property type="entry name" value="Metallo-dependent hydrolases"/>
    <property type="match status" value="1"/>
</dbReference>
<evidence type="ECO:0000313" key="3">
    <source>
        <dbReference type="Proteomes" id="UP000467132"/>
    </source>
</evidence>
<dbReference type="CDD" id="cd01300">
    <property type="entry name" value="YtcJ_like"/>
    <property type="match status" value="1"/>
</dbReference>
<dbReference type="Pfam" id="PF07969">
    <property type="entry name" value="Amidohydro_3"/>
    <property type="match status" value="1"/>
</dbReference>
<dbReference type="InterPro" id="IPR013108">
    <property type="entry name" value="Amidohydro_3"/>
</dbReference>
<accession>A0A845R015</accession>
<dbReference type="InterPro" id="IPR011059">
    <property type="entry name" value="Metal-dep_hydrolase_composite"/>
</dbReference>
<dbReference type="Gene3D" id="3.20.20.140">
    <property type="entry name" value="Metal-dependent hydrolases"/>
    <property type="match status" value="1"/>
</dbReference>
<dbReference type="PANTHER" id="PTHR22642">
    <property type="entry name" value="IMIDAZOLONEPROPIONASE"/>
    <property type="match status" value="1"/>
</dbReference>
<dbReference type="Gene3D" id="2.30.40.10">
    <property type="entry name" value="Urease, subunit C, domain 1"/>
    <property type="match status" value="1"/>
</dbReference>
<evidence type="ECO:0000259" key="1">
    <source>
        <dbReference type="Pfam" id="PF07969"/>
    </source>
</evidence>
<dbReference type="Proteomes" id="UP000467132">
    <property type="component" value="Unassembled WGS sequence"/>
</dbReference>
<dbReference type="AlphaFoldDB" id="A0A845R015"/>
<protein>
    <submittedName>
        <fullName evidence="2">Amidohydrolase</fullName>
    </submittedName>
</protein>
<dbReference type="EMBL" id="QXXA01000004">
    <property type="protein sequence ID" value="NBI05943.1"/>
    <property type="molecule type" value="Genomic_DNA"/>
</dbReference>
<reference evidence="2 3" key="1">
    <citation type="submission" date="2018-08" db="EMBL/GenBank/DDBJ databases">
        <title>Murine metabolic-syndrome-specific gut microbial biobank.</title>
        <authorList>
            <person name="Liu C."/>
        </authorList>
    </citation>
    <scope>NUCLEOTIDE SEQUENCE [LARGE SCALE GENOMIC DNA]</scope>
    <source>
        <strain evidence="2 3">583</strain>
    </source>
</reference>
<sequence length="538" mass="60840">MNKIFVNGNIVTMDPNQPKVEAIYIENDIIKNIGSNKEILNSKDNSTEIIDLEGKTMLPGFNDSHMHLIDHGLSLNKCSLVNIYSIEELINKIISFTKDNCSDWILAEGFNQDKFKDKKLPNRYDLDKISTDKPIFITRTCLHLGVANSKALKLAGILDHIPEIKGGEIDLDNNGNPTGILKENAMKLITEKIPTPSKSEIKNLIIKSANILLSKGITSIQTDDLNSVNGLDYKDIIKIYKELINENKLPIKIYEQCRMNTIDHLNDFINNNYNNYNGNEFFKLGPIKLFTDGSLGSRTANLREPYHDDNSTKGISTCNQNELDKFVMKSHNIGLSVAIHAIGDKAMDKVFNSIKKAYARNPRRDVRHGIVHAQITDEKLINEFKLYNVIAYVQPIFLNYDVHIVDDRIGKNRAKTSYAYKTMIDNNIKISFGSDAPVETFDVMKGIYSAVTRCDLQGNPKGGWLSKEKISIEESIYNYTMAGSYSSFEENIKGSISKNKKADLVVLEENIFEIDKDKIKDIKISMTFVNGILKYKNN</sequence>
<dbReference type="Gene3D" id="3.10.310.70">
    <property type="match status" value="1"/>
</dbReference>
<name>A0A845R015_9CLOT</name>
<dbReference type="SUPFAM" id="SSF51338">
    <property type="entry name" value="Composite domain of metallo-dependent hydrolases"/>
    <property type="match status" value="1"/>
</dbReference>
<dbReference type="OrthoDB" id="9767366at2"/>
<gene>
    <name evidence="2" type="ORF">D3Z33_03610</name>
</gene>
<keyword evidence="3" id="KW-1185">Reference proteome</keyword>
<comment type="caution">
    <text evidence="2">The sequence shown here is derived from an EMBL/GenBank/DDBJ whole genome shotgun (WGS) entry which is preliminary data.</text>
</comment>
<proteinExistence type="predicted"/>
<dbReference type="RefSeq" id="WP_160196429.1">
    <property type="nucleotide sequence ID" value="NZ_QXXA01000004.1"/>
</dbReference>
<dbReference type="InterPro" id="IPR032466">
    <property type="entry name" value="Metal_Hydrolase"/>
</dbReference>
<dbReference type="PANTHER" id="PTHR22642:SF2">
    <property type="entry name" value="PROTEIN LONG AFTER FAR-RED 3"/>
    <property type="match status" value="1"/>
</dbReference>
<dbReference type="InterPro" id="IPR033932">
    <property type="entry name" value="YtcJ-like"/>
</dbReference>
<evidence type="ECO:0000313" key="2">
    <source>
        <dbReference type="EMBL" id="NBI05943.1"/>
    </source>
</evidence>
<keyword evidence="2" id="KW-0378">Hydrolase</keyword>